<comment type="caution">
    <text evidence="5">The sequence shown here is derived from an EMBL/GenBank/DDBJ whole genome shotgun (WGS) entry which is preliminary data.</text>
</comment>
<dbReference type="GO" id="GO:0005524">
    <property type="term" value="F:ATP binding"/>
    <property type="evidence" value="ECO:0007669"/>
    <property type="project" value="UniProtKB-KW"/>
</dbReference>
<evidence type="ECO:0000313" key="5">
    <source>
        <dbReference type="EMBL" id="TTT30464.1"/>
    </source>
</evidence>
<accession>A0A556VV72</accession>
<keyword evidence="2" id="KW-0547">Nucleotide-binding</keyword>
<dbReference type="GO" id="GO:0070740">
    <property type="term" value="F:tubulin-glutamic acid ligase activity"/>
    <property type="evidence" value="ECO:0007669"/>
    <property type="project" value="TreeGrafter"/>
</dbReference>
<evidence type="ECO:0000256" key="1">
    <source>
        <dbReference type="ARBA" id="ARBA00022598"/>
    </source>
</evidence>
<dbReference type="GO" id="GO:0036064">
    <property type="term" value="C:ciliary basal body"/>
    <property type="evidence" value="ECO:0007669"/>
    <property type="project" value="TreeGrafter"/>
</dbReference>
<proteinExistence type="predicted"/>
<protein>
    <submittedName>
        <fullName evidence="5">Putative tubulin polyglutamylase TTLL2</fullName>
    </submittedName>
</protein>
<evidence type="ECO:0000313" key="6">
    <source>
        <dbReference type="Proteomes" id="UP000319801"/>
    </source>
</evidence>
<evidence type="ECO:0000256" key="4">
    <source>
        <dbReference type="SAM" id="MobiDB-lite"/>
    </source>
</evidence>
<gene>
    <name evidence="5" type="ORF">Baya_16299</name>
</gene>
<evidence type="ECO:0000256" key="3">
    <source>
        <dbReference type="ARBA" id="ARBA00022840"/>
    </source>
</evidence>
<dbReference type="Proteomes" id="UP000319801">
    <property type="component" value="Unassembled WGS sequence"/>
</dbReference>
<feature type="compositionally biased region" description="Basic residues" evidence="4">
    <location>
        <begin position="508"/>
        <end position="517"/>
    </location>
</feature>
<dbReference type="PROSITE" id="PS51221">
    <property type="entry name" value="TTL"/>
    <property type="match status" value="1"/>
</dbReference>
<dbReference type="PANTHER" id="PTHR12241">
    <property type="entry name" value="TUBULIN POLYGLUTAMYLASE"/>
    <property type="match status" value="1"/>
</dbReference>
<dbReference type="GO" id="GO:0015631">
    <property type="term" value="F:tubulin binding"/>
    <property type="evidence" value="ECO:0007669"/>
    <property type="project" value="TreeGrafter"/>
</dbReference>
<dbReference type="InterPro" id="IPR004344">
    <property type="entry name" value="TTL/TTLL_fam"/>
</dbReference>
<keyword evidence="3" id="KW-0067">ATP-binding</keyword>
<evidence type="ECO:0000256" key="2">
    <source>
        <dbReference type="ARBA" id="ARBA00022741"/>
    </source>
</evidence>
<dbReference type="EMBL" id="VCAZ01000283">
    <property type="protein sequence ID" value="TTT30464.1"/>
    <property type="molecule type" value="Genomic_DNA"/>
</dbReference>
<name>A0A556VV72_BAGYA</name>
<dbReference type="Pfam" id="PF03133">
    <property type="entry name" value="TTL"/>
    <property type="match status" value="1"/>
</dbReference>
<organism evidence="5 6">
    <name type="scientific">Bagarius yarrelli</name>
    <name type="common">Goonch</name>
    <name type="synonym">Bagrus yarrelli</name>
    <dbReference type="NCBI Taxonomy" id="175774"/>
    <lineage>
        <taxon>Eukaryota</taxon>
        <taxon>Metazoa</taxon>
        <taxon>Chordata</taxon>
        <taxon>Craniata</taxon>
        <taxon>Vertebrata</taxon>
        <taxon>Euteleostomi</taxon>
        <taxon>Actinopterygii</taxon>
        <taxon>Neopterygii</taxon>
        <taxon>Teleostei</taxon>
        <taxon>Ostariophysi</taxon>
        <taxon>Siluriformes</taxon>
        <taxon>Sisoridae</taxon>
        <taxon>Sisorinae</taxon>
        <taxon>Bagarius</taxon>
    </lineage>
</organism>
<dbReference type="AlphaFoldDB" id="A0A556VV72"/>
<feature type="region of interest" description="Disordered" evidence="4">
    <location>
        <begin position="498"/>
        <end position="517"/>
    </location>
</feature>
<dbReference type="GO" id="GO:0000226">
    <property type="term" value="P:microtubule cytoskeleton organization"/>
    <property type="evidence" value="ECO:0007669"/>
    <property type="project" value="TreeGrafter"/>
</dbReference>
<keyword evidence="6" id="KW-1185">Reference proteome</keyword>
<dbReference type="SUPFAM" id="SSF56059">
    <property type="entry name" value="Glutathione synthetase ATP-binding domain-like"/>
    <property type="match status" value="1"/>
</dbReference>
<keyword evidence="1" id="KW-0436">Ligase</keyword>
<reference evidence="5 6" key="1">
    <citation type="journal article" date="2019" name="Genome Biol. Evol.">
        <title>Whole-Genome Sequencing of the Giant Devil Catfish, Bagarius yarrelli.</title>
        <authorList>
            <person name="Jiang W."/>
            <person name="Lv Y."/>
            <person name="Cheng L."/>
            <person name="Yang K."/>
            <person name="Chao B."/>
            <person name="Wang X."/>
            <person name="Li Y."/>
            <person name="Pan X."/>
            <person name="You X."/>
            <person name="Zhang Y."/>
            <person name="Yang J."/>
            <person name="Li J."/>
            <person name="Zhang X."/>
            <person name="Liu S."/>
            <person name="Sun C."/>
            <person name="Yang J."/>
            <person name="Shi Q."/>
        </authorList>
    </citation>
    <scope>NUCLEOTIDE SEQUENCE [LARGE SCALE GENOMIC DNA]</scope>
    <source>
        <strain evidence="5">JWS20170419001</strain>
        <tissue evidence="5">Muscle</tissue>
    </source>
</reference>
<dbReference type="OrthoDB" id="277439at2759"/>
<sequence>MSARTRVNAPLVFRLHENAPDVVREVLLERGWEEFDPEEQEEGDWNLYWSSSAFRSSDYKTLSPWQRLNHHPRTARISRKDCLARNLRRMRGAYGPALYDFSPVSFILPNDYIRFLEEYTKNKGKCVYWICKPADLSRGRGIFIFKDIKRLTYDSIVIVQKYISDPFLISGYKFDLRVYVCVTSFSPLTIYMHQEGLVRFATEKYDLASPDNPFSHLTNTSINKFGLFYATGKERVGKGCKWSISKFRNFLHSQDVNQGLLWQKISNMVTLTLLTVAPSVPSSTNCVELFGVDILIDSNLKPWLLEVNYSPALSLDCPVDRMVKGLINDLIDLMNFRMRDRLRWKCCLHTSCLVPEKEQVLFIPKHQSCSGNLKKTPSNLFPNSKTKGASEAPCHYSRNELADPELCELVLCSNLKHKNPKCFSSKRFRLPSIYPPKSSQKPPGFLKDQTIHDMTVPCHRVGDFILTYPFNEVTQKASQDPLDVRTIMHELHKLTSRLTSAHGDAKKQRQRRYFSQE</sequence>
<dbReference type="Gene3D" id="3.30.470.20">
    <property type="entry name" value="ATP-grasp fold, B domain"/>
    <property type="match status" value="1"/>
</dbReference>
<dbReference type="PANTHER" id="PTHR12241:SF118">
    <property type="entry name" value="TUBULIN POLYGLUTAMYLASE TTLL2-RELATED"/>
    <property type="match status" value="1"/>
</dbReference>